<sequence>MQNDVKSFLFVFVYSLSLLKSTGCYRPKGDLYGKEKSGNQPACNYRGQYHDCGGGEAIAYPEKNAANSAQQEVMARFGDGLPYERERIVHEARFYMAQSAEAMLEAGKRLIILKENEPHGEFVNIVTSQLGLAERTAQIMMKASLKYLSPQLGGKAQTFAALGKAKLYELMLEDDEDLAELAEGGTIAGLTLDEVDRMSVRELRAALRKDEAALKRSQQLVAEKEKQLQQLSQQLTGKTSTATTSNEQASLDTQQWVTLTLEGVGDRLKSERLRLGLSQEIFAERCGVKKLTQYNYEKSERHPDAGYLIAAKALGVDLNYVMTGERHDEASALDVVRDEEEAEVLTAFRHIPGETREVAKRTLTAMAEKKATRHRA</sequence>
<dbReference type="RefSeq" id="WP_051296930.1">
    <property type="nucleotide sequence ID" value="NZ_CP123523.1"/>
</dbReference>
<dbReference type="SMART" id="SM00530">
    <property type="entry name" value="HTH_XRE"/>
    <property type="match status" value="1"/>
</dbReference>
<organism evidence="3 5">
    <name type="scientific">Arsenophonus nasoniae</name>
    <name type="common">son-killer infecting Nasonia vitripennis</name>
    <dbReference type="NCBI Taxonomy" id="638"/>
    <lineage>
        <taxon>Bacteria</taxon>
        <taxon>Pseudomonadati</taxon>
        <taxon>Pseudomonadota</taxon>
        <taxon>Gammaproteobacteria</taxon>
        <taxon>Enterobacterales</taxon>
        <taxon>Morganellaceae</taxon>
        <taxon>Arsenophonus</taxon>
    </lineage>
</organism>
<reference evidence="3" key="1">
    <citation type="submission" date="2023-04" db="EMBL/GenBank/DDBJ databases">
        <title>Genome dynamics across the evolutionary transition to endosymbiosis.</title>
        <authorList>
            <person name="Siozios S."/>
            <person name="Nadal-Jimenez P."/>
            <person name="Azagi T."/>
            <person name="Sprong H."/>
            <person name="Frost C.L."/>
            <person name="Parratt S.R."/>
            <person name="Taylor G."/>
            <person name="Brettell L."/>
            <person name="Lew K.C."/>
            <person name="Croft L."/>
            <person name="King K.C."/>
            <person name="Brockhurst M.A."/>
            <person name="Hypsa V."/>
            <person name="Novakova E."/>
            <person name="Darby A.C."/>
            <person name="Hurst G.D.D."/>
        </authorList>
    </citation>
    <scope>NUCLEOTIDE SEQUENCE</scope>
    <source>
        <strain evidence="3">ANv_CAN</strain>
    </source>
</reference>
<dbReference type="InterPro" id="IPR001387">
    <property type="entry name" value="Cro/C1-type_HTH"/>
</dbReference>
<accession>A0ABY8NLD8</accession>
<dbReference type="EMBL" id="CP123523">
    <property type="protein sequence ID" value="WGM05097.1"/>
    <property type="molecule type" value="Genomic_DNA"/>
</dbReference>
<gene>
    <name evidence="4" type="ORF">QE258_03540</name>
    <name evidence="3" type="ORF">QE258_16245</name>
</gene>
<dbReference type="CDD" id="cd00093">
    <property type="entry name" value="HTH_XRE"/>
    <property type="match status" value="1"/>
</dbReference>
<dbReference type="EMBL" id="CP123523">
    <property type="protein sequence ID" value="WGM06431.1"/>
    <property type="molecule type" value="Genomic_DNA"/>
</dbReference>
<dbReference type="Gene3D" id="1.10.260.40">
    <property type="entry name" value="lambda repressor-like DNA-binding domains"/>
    <property type="match status" value="1"/>
</dbReference>
<dbReference type="InterPro" id="IPR010982">
    <property type="entry name" value="Lambda_DNA-bd_dom_sf"/>
</dbReference>
<dbReference type="PROSITE" id="PS50943">
    <property type="entry name" value="HTH_CROC1"/>
    <property type="match status" value="1"/>
</dbReference>
<evidence type="ECO:0000259" key="2">
    <source>
        <dbReference type="PROSITE" id="PS50943"/>
    </source>
</evidence>
<evidence type="ECO:0000313" key="5">
    <source>
        <dbReference type="Proteomes" id="UP001177592"/>
    </source>
</evidence>
<evidence type="ECO:0000313" key="4">
    <source>
        <dbReference type="EMBL" id="WGM06431.1"/>
    </source>
</evidence>
<keyword evidence="5" id="KW-1185">Reference proteome</keyword>
<proteinExistence type="predicted"/>
<dbReference type="Proteomes" id="UP001177592">
    <property type="component" value="Chromosome"/>
</dbReference>
<name>A0ABY8NLD8_9GAMM</name>
<feature type="domain" description="HTH cro/C1-type" evidence="2">
    <location>
        <begin position="268"/>
        <end position="321"/>
    </location>
</feature>
<evidence type="ECO:0000256" key="1">
    <source>
        <dbReference type="SAM" id="Coils"/>
    </source>
</evidence>
<dbReference type="SUPFAM" id="SSF47413">
    <property type="entry name" value="lambda repressor-like DNA-binding domains"/>
    <property type="match status" value="1"/>
</dbReference>
<feature type="coiled-coil region" evidence="1">
    <location>
        <begin position="200"/>
        <end position="241"/>
    </location>
</feature>
<evidence type="ECO:0000313" key="3">
    <source>
        <dbReference type="EMBL" id="WGM05097.1"/>
    </source>
</evidence>
<protein>
    <submittedName>
        <fullName evidence="3">Helix-turn-helix domain-containing protein</fullName>
    </submittedName>
</protein>
<keyword evidence="1" id="KW-0175">Coiled coil</keyword>